<evidence type="ECO:0000313" key="2">
    <source>
        <dbReference type="WBParaSite" id="nRc.2.0.1.t30440-RA"/>
    </source>
</evidence>
<keyword evidence="1" id="KW-1185">Reference proteome</keyword>
<reference evidence="2" key="1">
    <citation type="submission" date="2022-11" db="UniProtKB">
        <authorList>
            <consortium name="WormBaseParasite"/>
        </authorList>
    </citation>
    <scope>IDENTIFICATION</scope>
</reference>
<dbReference type="AlphaFoldDB" id="A0A915JVL2"/>
<organism evidence="1 2">
    <name type="scientific">Romanomermis culicivorax</name>
    <name type="common">Nematode worm</name>
    <dbReference type="NCBI Taxonomy" id="13658"/>
    <lineage>
        <taxon>Eukaryota</taxon>
        <taxon>Metazoa</taxon>
        <taxon>Ecdysozoa</taxon>
        <taxon>Nematoda</taxon>
        <taxon>Enoplea</taxon>
        <taxon>Dorylaimia</taxon>
        <taxon>Mermithida</taxon>
        <taxon>Mermithoidea</taxon>
        <taxon>Mermithidae</taxon>
        <taxon>Romanomermis</taxon>
    </lineage>
</organism>
<sequence>MIPHSFLELLIDARNRLKDCCDLNKYANLLIIRLRPFNVALANAHQKCVQYLDVAQIWLPPKLKK</sequence>
<proteinExistence type="predicted"/>
<accession>A0A915JVL2</accession>
<dbReference type="WBParaSite" id="nRc.2.0.1.t30440-RA">
    <property type="protein sequence ID" value="nRc.2.0.1.t30440-RA"/>
    <property type="gene ID" value="nRc.2.0.1.g30440"/>
</dbReference>
<name>A0A915JVL2_ROMCU</name>
<dbReference type="Proteomes" id="UP000887565">
    <property type="component" value="Unplaced"/>
</dbReference>
<protein>
    <submittedName>
        <fullName evidence="2">Uncharacterized protein</fullName>
    </submittedName>
</protein>
<evidence type="ECO:0000313" key="1">
    <source>
        <dbReference type="Proteomes" id="UP000887565"/>
    </source>
</evidence>